<dbReference type="SUPFAM" id="SSF57701">
    <property type="entry name" value="Zn2/Cys6 DNA-binding domain"/>
    <property type="match status" value="1"/>
</dbReference>
<dbReference type="InterPro" id="IPR007219">
    <property type="entry name" value="XnlR_reg_dom"/>
</dbReference>
<evidence type="ECO:0000256" key="6">
    <source>
        <dbReference type="SAM" id="MobiDB-lite"/>
    </source>
</evidence>
<dbReference type="AlphaFoldDB" id="A0A0D1YLD6"/>
<evidence type="ECO:0000256" key="4">
    <source>
        <dbReference type="ARBA" id="ARBA00023163"/>
    </source>
</evidence>
<evidence type="ECO:0000313" key="9">
    <source>
        <dbReference type="Proteomes" id="UP000053599"/>
    </source>
</evidence>
<evidence type="ECO:0000256" key="3">
    <source>
        <dbReference type="ARBA" id="ARBA00023125"/>
    </source>
</evidence>
<dbReference type="Proteomes" id="UP000053599">
    <property type="component" value="Unassembled WGS sequence"/>
</dbReference>
<dbReference type="OrthoDB" id="2399539at2759"/>
<name>A0A0D1YLD6_9EURO</name>
<dbReference type="InterPro" id="IPR036864">
    <property type="entry name" value="Zn2-C6_fun-type_DNA-bd_sf"/>
</dbReference>
<evidence type="ECO:0000313" key="8">
    <source>
        <dbReference type="EMBL" id="KIV81879.1"/>
    </source>
</evidence>
<dbReference type="PANTHER" id="PTHR47431:SF4">
    <property type="entry name" value="ZN(II)2CYS6 TRANSCRIPTION FACTOR (EUROFUNG)"/>
    <property type="match status" value="1"/>
</dbReference>
<sequence length="622" mass="68331">MEVTITSQARANGRGNTRLSVACLPCRSRHLKCDGVQPHCRRCTVAAKQCQYAQSRRGGLDRAALAERRKRLEAAGRSQVESADSSSLPQPSWAHQHHNPAPPQQSGDVRADLKHDCWLVGEIASTGPPATPPVDIGSDIAGDPLIASYYKNFHKFHPFVLPQKHLTRIYQGPGIRLNLRPLIAILRFIGHIYSSRGWSTPLGDHVEICFAEAPPADPTMVQCRILYSIALFWNSYKDEAKREMDAAVQLGVDLQMFRQDFAAKHGAQDAVLTECWRRTWWMLYMIDAFYAGTLGAMNFATVDVDATVELPCEECDYEQGQIPEPKTLQDFDCRDLAPESTSFSSFAYLIGAVRCAALAISTAPKVAASKDSPQIIQAADSVINGWLLLLPKGRKQVMSKTGEIDELMFQAHLLIHVATIGLHRPLSDLKFNPVEGISSCARQPPRETPTPELINVHTVRVLKATESQIRLLALPTEQFHHSPFTTCMVSEGTLALLSACKFLFKGKQLAIARDQIRMTIGCLKALGELWPRTAKNVQEIRTIAQHVLGLGSKAAMPDGVPGPSEVPSLSSDQGQTISESDAYTSADDIDIFASLGSMDDLCGWYSSSELGQDLSWCISTPS</sequence>
<dbReference type="EMBL" id="KN846952">
    <property type="protein sequence ID" value="KIV81879.1"/>
    <property type="molecule type" value="Genomic_DNA"/>
</dbReference>
<evidence type="ECO:0000259" key="7">
    <source>
        <dbReference type="PROSITE" id="PS50048"/>
    </source>
</evidence>
<dbReference type="CDD" id="cd12148">
    <property type="entry name" value="fungal_TF_MHR"/>
    <property type="match status" value="1"/>
</dbReference>
<dbReference type="Pfam" id="PF04082">
    <property type="entry name" value="Fungal_trans"/>
    <property type="match status" value="1"/>
</dbReference>
<dbReference type="Gene3D" id="4.10.240.10">
    <property type="entry name" value="Zn(2)-C6 fungal-type DNA-binding domain"/>
    <property type="match status" value="1"/>
</dbReference>
<keyword evidence="1" id="KW-0479">Metal-binding</keyword>
<feature type="compositionally biased region" description="Polar residues" evidence="6">
    <location>
        <begin position="79"/>
        <end position="90"/>
    </location>
</feature>
<dbReference type="GO" id="GO:0003677">
    <property type="term" value="F:DNA binding"/>
    <property type="evidence" value="ECO:0007669"/>
    <property type="project" value="UniProtKB-KW"/>
</dbReference>
<dbReference type="SMART" id="SM00066">
    <property type="entry name" value="GAL4"/>
    <property type="match status" value="1"/>
</dbReference>
<dbReference type="PANTHER" id="PTHR47431">
    <property type="entry name" value="ZN(II)2CYS6 TRANSCRIPTION FACTOR (EUROFUNG)-RELATED"/>
    <property type="match status" value="1"/>
</dbReference>
<keyword evidence="4" id="KW-0804">Transcription</keyword>
<dbReference type="CDD" id="cd00067">
    <property type="entry name" value="GAL4"/>
    <property type="match status" value="1"/>
</dbReference>
<feature type="region of interest" description="Disordered" evidence="6">
    <location>
        <begin position="71"/>
        <end position="109"/>
    </location>
</feature>
<organism evidence="8 9">
    <name type="scientific">Exophiala sideris</name>
    <dbReference type="NCBI Taxonomy" id="1016849"/>
    <lineage>
        <taxon>Eukaryota</taxon>
        <taxon>Fungi</taxon>
        <taxon>Dikarya</taxon>
        <taxon>Ascomycota</taxon>
        <taxon>Pezizomycotina</taxon>
        <taxon>Eurotiomycetes</taxon>
        <taxon>Chaetothyriomycetidae</taxon>
        <taxon>Chaetothyriales</taxon>
        <taxon>Herpotrichiellaceae</taxon>
        <taxon>Exophiala</taxon>
    </lineage>
</organism>
<feature type="domain" description="Zn(2)-C6 fungal-type" evidence="7">
    <location>
        <begin position="22"/>
        <end position="52"/>
    </location>
</feature>
<dbReference type="InterPro" id="IPR001138">
    <property type="entry name" value="Zn2Cys6_DnaBD"/>
</dbReference>
<dbReference type="PROSITE" id="PS00463">
    <property type="entry name" value="ZN2_CY6_FUNGAL_1"/>
    <property type="match status" value="1"/>
</dbReference>
<evidence type="ECO:0000256" key="2">
    <source>
        <dbReference type="ARBA" id="ARBA00023015"/>
    </source>
</evidence>
<dbReference type="GO" id="GO:0008270">
    <property type="term" value="F:zinc ion binding"/>
    <property type="evidence" value="ECO:0007669"/>
    <property type="project" value="InterPro"/>
</dbReference>
<dbReference type="GO" id="GO:0000981">
    <property type="term" value="F:DNA-binding transcription factor activity, RNA polymerase II-specific"/>
    <property type="evidence" value="ECO:0007669"/>
    <property type="project" value="InterPro"/>
</dbReference>
<keyword evidence="5" id="KW-0539">Nucleus</keyword>
<evidence type="ECO:0000256" key="1">
    <source>
        <dbReference type="ARBA" id="ARBA00022723"/>
    </source>
</evidence>
<gene>
    <name evidence="8" type="ORF">PV11_04029</name>
</gene>
<dbReference type="Pfam" id="PF00172">
    <property type="entry name" value="Zn_clus"/>
    <property type="match status" value="1"/>
</dbReference>
<keyword evidence="2" id="KW-0805">Transcription regulation</keyword>
<dbReference type="HOGENOM" id="CLU_015502_2_0_1"/>
<reference evidence="8 9" key="1">
    <citation type="submission" date="2015-01" db="EMBL/GenBank/DDBJ databases">
        <title>The Genome Sequence of Exophiala sideris CBS121828.</title>
        <authorList>
            <consortium name="The Broad Institute Genomics Platform"/>
            <person name="Cuomo C."/>
            <person name="de Hoog S."/>
            <person name="Gorbushina A."/>
            <person name="Stielow B."/>
            <person name="Teixiera M."/>
            <person name="Abouelleil A."/>
            <person name="Chapman S.B."/>
            <person name="Priest M."/>
            <person name="Young S.K."/>
            <person name="Wortman J."/>
            <person name="Nusbaum C."/>
            <person name="Birren B."/>
        </authorList>
    </citation>
    <scope>NUCLEOTIDE SEQUENCE [LARGE SCALE GENOMIC DNA]</scope>
    <source>
        <strain evidence="8 9">CBS 121828</strain>
    </source>
</reference>
<proteinExistence type="predicted"/>
<accession>A0A0D1YLD6</accession>
<keyword evidence="3" id="KW-0238">DNA-binding</keyword>
<dbReference type="STRING" id="1016849.A0A0D1YLD6"/>
<protein>
    <recommendedName>
        <fullName evidence="7">Zn(2)-C6 fungal-type domain-containing protein</fullName>
    </recommendedName>
</protein>
<dbReference type="PROSITE" id="PS50048">
    <property type="entry name" value="ZN2_CY6_FUNGAL_2"/>
    <property type="match status" value="1"/>
</dbReference>
<evidence type="ECO:0000256" key="5">
    <source>
        <dbReference type="ARBA" id="ARBA00023242"/>
    </source>
</evidence>
<dbReference type="GO" id="GO:0006351">
    <property type="term" value="P:DNA-templated transcription"/>
    <property type="evidence" value="ECO:0007669"/>
    <property type="project" value="InterPro"/>
</dbReference>